<sequence>MLAVSRRLGFPQPPAPHWSSLPAYKEFHPPKQYPIHKENNFQVDLDDFLGPVGPQQSSISYQSNYTGPGGSARLASVSFYSGISDMVNPLWLFPSTPWEPPLPSDAAFVPYGSTNHGLRPINHTINLAGYEFNMNLGGMYPYEQFTSVMDEDPNLLNSLPIALKFTKCGINAQFCIPQYKQVNSYAH</sequence>
<dbReference type="Proteomes" id="UP000269396">
    <property type="component" value="Unassembled WGS sequence"/>
</dbReference>
<proteinExistence type="predicted"/>
<organism evidence="1 2">
    <name type="scientific">Schistosoma mattheei</name>
    <dbReference type="NCBI Taxonomy" id="31246"/>
    <lineage>
        <taxon>Eukaryota</taxon>
        <taxon>Metazoa</taxon>
        <taxon>Spiralia</taxon>
        <taxon>Lophotrochozoa</taxon>
        <taxon>Platyhelminthes</taxon>
        <taxon>Trematoda</taxon>
        <taxon>Digenea</taxon>
        <taxon>Strigeidida</taxon>
        <taxon>Schistosomatoidea</taxon>
        <taxon>Schistosomatidae</taxon>
        <taxon>Schistosoma</taxon>
    </lineage>
</organism>
<dbReference type="AlphaFoldDB" id="A0A3P8GFT5"/>
<accession>A0A3P8GFT5</accession>
<evidence type="ECO:0000313" key="2">
    <source>
        <dbReference type="Proteomes" id="UP000269396"/>
    </source>
</evidence>
<name>A0A3P8GFT5_9TREM</name>
<dbReference type="EMBL" id="UZAL01043724">
    <property type="protein sequence ID" value="VDP81661.1"/>
    <property type="molecule type" value="Genomic_DNA"/>
</dbReference>
<keyword evidence="2" id="KW-1185">Reference proteome</keyword>
<protein>
    <submittedName>
        <fullName evidence="1">Uncharacterized protein</fullName>
    </submittedName>
</protein>
<evidence type="ECO:0000313" key="1">
    <source>
        <dbReference type="EMBL" id="VDP81661.1"/>
    </source>
</evidence>
<gene>
    <name evidence="1" type="ORF">SMTD_LOCUS20130</name>
</gene>
<reference evidence="1 2" key="1">
    <citation type="submission" date="2018-11" db="EMBL/GenBank/DDBJ databases">
        <authorList>
            <consortium name="Pathogen Informatics"/>
        </authorList>
    </citation>
    <scope>NUCLEOTIDE SEQUENCE [LARGE SCALE GENOMIC DNA]</scope>
    <source>
        <strain>Denwood</strain>
        <strain evidence="2">Zambia</strain>
    </source>
</reference>